<dbReference type="OrthoDB" id="47732at2759"/>
<evidence type="ECO:0000256" key="3">
    <source>
        <dbReference type="ARBA" id="ARBA00006916"/>
    </source>
</evidence>
<dbReference type="AlphaFoldDB" id="A0A2V1DIA1"/>
<dbReference type="PANTHER" id="PTHR33911:SF1">
    <property type="entry name" value="RRNA-PROCESSING PROTEIN EFG1"/>
    <property type="match status" value="1"/>
</dbReference>
<gene>
    <name evidence="11" type="ORF">DM02DRAFT_658173</name>
</gene>
<dbReference type="InterPro" id="IPR019310">
    <property type="entry name" value="Efg1"/>
</dbReference>
<keyword evidence="6" id="KW-0698">rRNA processing</keyword>
<keyword evidence="8" id="KW-0539">Nucleus</keyword>
<evidence type="ECO:0000256" key="6">
    <source>
        <dbReference type="ARBA" id="ARBA00022552"/>
    </source>
</evidence>
<dbReference type="InterPro" id="IPR050786">
    <property type="entry name" value="EFG1_rRNA-proc"/>
</dbReference>
<comment type="subcellular location">
    <subcellularLocation>
        <location evidence="2">Nucleus</location>
        <location evidence="2">Nucleolus</location>
    </subcellularLocation>
</comment>
<dbReference type="Pfam" id="PF10153">
    <property type="entry name" value="Efg1"/>
    <property type="match status" value="1"/>
</dbReference>
<keyword evidence="7 9" id="KW-0175">Coiled coil</keyword>
<name>A0A2V1DIA1_9PLEO</name>
<evidence type="ECO:0000256" key="5">
    <source>
        <dbReference type="ARBA" id="ARBA00019827"/>
    </source>
</evidence>
<dbReference type="GO" id="GO:0030688">
    <property type="term" value="C:preribosome, small subunit precursor"/>
    <property type="evidence" value="ECO:0007669"/>
    <property type="project" value="TreeGrafter"/>
</dbReference>
<feature type="compositionally biased region" description="Acidic residues" evidence="10">
    <location>
        <begin position="273"/>
        <end position="284"/>
    </location>
</feature>
<evidence type="ECO:0000256" key="2">
    <source>
        <dbReference type="ARBA" id="ARBA00004604"/>
    </source>
</evidence>
<keyword evidence="12" id="KW-1185">Reference proteome</keyword>
<feature type="coiled-coil region" evidence="9">
    <location>
        <begin position="125"/>
        <end position="152"/>
    </location>
</feature>
<proteinExistence type="inferred from homology"/>
<accession>A0A2V1DIA1</accession>
<evidence type="ECO:0000256" key="7">
    <source>
        <dbReference type="ARBA" id="ARBA00023054"/>
    </source>
</evidence>
<feature type="region of interest" description="Disordered" evidence="10">
    <location>
        <begin position="1"/>
        <end position="49"/>
    </location>
</feature>
<feature type="compositionally biased region" description="Basic residues" evidence="10">
    <location>
        <begin position="26"/>
        <end position="35"/>
    </location>
</feature>
<dbReference type="EMBL" id="KZ805433">
    <property type="protein sequence ID" value="PVH97591.1"/>
    <property type="molecule type" value="Genomic_DNA"/>
</dbReference>
<dbReference type="STRING" id="97972.A0A2V1DIA1"/>
<evidence type="ECO:0000256" key="8">
    <source>
        <dbReference type="ARBA" id="ARBA00023242"/>
    </source>
</evidence>
<dbReference type="GO" id="GO:0005730">
    <property type="term" value="C:nucleolus"/>
    <property type="evidence" value="ECO:0007669"/>
    <property type="project" value="UniProtKB-SubCell"/>
</dbReference>
<evidence type="ECO:0000313" key="11">
    <source>
        <dbReference type="EMBL" id="PVH97591.1"/>
    </source>
</evidence>
<organism evidence="11 12">
    <name type="scientific">Periconia macrospinosa</name>
    <dbReference type="NCBI Taxonomy" id="97972"/>
    <lineage>
        <taxon>Eukaryota</taxon>
        <taxon>Fungi</taxon>
        <taxon>Dikarya</taxon>
        <taxon>Ascomycota</taxon>
        <taxon>Pezizomycotina</taxon>
        <taxon>Dothideomycetes</taxon>
        <taxon>Pleosporomycetidae</taxon>
        <taxon>Pleosporales</taxon>
        <taxon>Massarineae</taxon>
        <taxon>Periconiaceae</taxon>
        <taxon>Periconia</taxon>
    </lineage>
</organism>
<dbReference type="Proteomes" id="UP000244855">
    <property type="component" value="Unassembled WGS sequence"/>
</dbReference>
<evidence type="ECO:0000256" key="9">
    <source>
        <dbReference type="SAM" id="Coils"/>
    </source>
</evidence>
<evidence type="ECO:0000313" key="12">
    <source>
        <dbReference type="Proteomes" id="UP000244855"/>
    </source>
</evidence>
<comment type="function">
    <text evidence="1">Involved in rRNA processing.</text>
</comment>
<evidence type="ECO:0000256" key="1">
    <source>
        <dbReference type="ARBA" id="ARBA00002773"/>
    </source>
</evidence>
<dbReference type="GO" id="GO:0000462">
    <property type="term" value="P:maturation of SSU-rRNA from tricistronic rRNA transcript (SSU-rRNA, 5.8S rRNA, LSU-rRNA)"/>
    <property type="evidence" value="ECO:0007669"/>
    <property type="project" value="TreeGrafter"/>
</dbReference>
<feature type="compositionally biased region" description="Basic and acidic residues" evidence="10">
    <location>
        <begin position="239"/>
        <end position="252"/>
    </location>
</feature>
<reference evidence="11 12" key="1">
    <citation type="journal article" date="2018" name="Sci. Rep.">
        <title>Comparative genomics provides insights into the lifestyle and reveals functional heterogeneity of dark septate endophytic fungi.</title>
        <authorList>
            <person name="Knapp D.G."/>
            <person name="Nemeth J.B."/>
            <person name="Barry K."/>
            <person name="Hainaut M."/>
            <person name="Henrissat B."/>
            <person name="Johnson J."/>
            <person name="Kuo A."/>
            <person name="Lim J.H.P."/>
            <person name="Lipzen A."/>
            <person name="Nolan M."/>
            <person name="Ohm R.A."/>
            <person name="Tamas L."/>
            <person name="Grigoriev I.V."/>
            <person name="Spatafora J.W."/>
            <person name="Nagy L.G."/>
            <person name="Kovacs G.M."/>
        </authorList>
    </citation>
    <scope>NUCLEOTIDE SEQUENCE [LARGE SCALE GENOMIC DNA]</scope>
    <source>
        <strain evidence="11 12">DSE2036</strain>
    </source>
</reference>
<evidence type="ECO:0000256" key="4">
    <source>
        <dbReference type="ARBA" id="ARBA00018689"/>
    </source>
</evidence>
<feature type="region of interest" description="Disordered" evidence="10">
    <location>
        <begin position="181"/>
        <end position="284"/>
    </location>
</feature>
<comment type="similarity">
    <text evidence="3">Belongs to the EFG1 family.</text>
</comment>
<protein>
    <recommendedName>
        <fullName evidence="4">rRNA-processing protein EFG1</fullName>
    </recommendedName>
    <alternativeName>
        <fullName evidence="5">rRNA-processing protein efg1</fullName>
    </alternativeName>
</protein>
<dbReference type="PANTHER" id="PTHR33911">
    <property type="entry name" value="RRNA-PROCESSING PROTEIN EFG1"/>
    <property type="match status" value="1"/>
</dbReference>
<evidence type="ECO:0000256" key="10">
    <source>
        <dbReference type="SAM" id="MobiDB-lite"/>
    </source>
</evidence>
<sequence length="284" mass="32118">MGPIHKRKHAEVAGGSARVGGPHDARKFKKPRTYPRKGNSNPATENAAKVDSTSVLKNRIRDLKRLLSHIDNDADSKMPANIRIDRERELETCEHELAEKLIQQRETNFRNKIISKYHHIRFFERQRATRNIKRLQKQLAALDDESEKTRLQQMLQNAEVDLNYTIYYPLLKSYVSLFPKPKKDGSPSTEDASTVKEETSGPGTGPKGNIEMWKAVEKAMEDGTLEALRNSREGVTIPTKKDPKREKAEKQKQKQNQGKAQTSAPAPANGVNSEDEDSDGGFFE</sequence>